<comment type="similarity">
    <text evidence="3 8">Belongs to the trans-sulfuration enzymes family.</text>
</comment>
<dbReference type="GO" id="GO:0005737">
    <property type="term" value="C:cytoplasm"/>
    <property type="evidence" value="ECO:0007669"/>
    <property type="project" value="TreeGrafter"/>
</dbReference>
<dbReference type="SUPFAM" id="SSF53383">
    <property type="entry name" value="PLP-dependent transferases"/>
    <property type="match status" value="1"/>
</dbReference>
<comment type="cofactor">
    <cofactor evidence="1 8">
        <name>pyridoxal 5'-phosphate</name>
        <dbReference type="ChEBI" id="CHEBI:597326"/>
    </cofactor>
</comment>
<dbReference type="Pfam" id="PF01053">
    <property type="entry name" value="Cys_Met_Meta_PP"/>
    <property type="match status" value="2"/>
</dbReference>
<dbReference type="InterPro" id="IPR015424">
    <property type="entry name" value="PyrdxlP-dep_Trfase"/>
</dbReference>
<evidence type="ECO:0000256" key="7">
    <source>
        <dbReference type="ARBA" id="ARBA00029853"/>
    </source>
</evidence>
<proteinExistence type="inferred from homology"/>
<reference evidence="9 10" key="1">
    <citation type="submission" date="2019-04" db="EMBL/GenBank/DDBJ databases">
        <title>Friends and foes A comparative genomics study of 23 Aspergillus species from section Flavi.</title>
        <authorList>
            <consortium name="DOE Joint Genome Institute"/>
            <person name="Kjaerbolling I."/>
            <person name="Vesth T."/>
            <person name="Frisvad J.C."/>
            <person name="Nybo J.L."/>
            <person name="Theobald S."/>
            <person name="Kildgaard S."/>
            <person name="Isbrandt T."/>
            <person name="Kuo A."/>
            <person name="Sato A."/>
            <person name="Lyhne E.K."/>
            <person name="Kogle M.E."/>
            <person name="Wiebenga A."/>
            <person name="Kun R.S."/>
            <person name="Lubbers R.J."/>
            <person name="Makela M.R."/>
            <person name="Barry K."/>
            <person name="Chovatia M."/>
            <person name="Clum A."/>
            <person name="Daum C."/>
            <person name="Haridas S."/>
            <person name="He G."/>
            <person name="LaButti K."/>
            <person name="Lipzen A."/>
            <person name="Mondo S."/>
            <person name="Riley R."/>
            <person name="Salamov A."/>
            <person name="Simmons B.A."/>
            <person name="Magnuson J.K."/>
            <person name="Henrissat B."/>
            <person name="Mortensen U.H."/>
            <person name="Larsen T.O."/>
            <person name="Devries R.P."/>
            <person name="Grigoriev I.V."/>
            <person name="Machida M."/>
            <person name="Baker S.E."/>
            <person name="Andersen M.R."/>
        </authorList>
    </citation>
    <scope>NUCLEOTIDE SEQUENCE [LARGE SCALE GENOMIC DNA]</scope>
    <source>
        <strain evidence="9 10">CBS 151.66</strain>
    </source>
</reference>
<dbReference type="GO" id="GO:0019346">
    <property type="term" value="P:transsulfuration"/>
    <property type="evidence" value="ECO:0007669"/>
    <property type="project" value="InterPro"/>
</dbReference>
<dbReference type="GO" id="GO:0019343">
    <property type="term" value="P:cysteine biosynthetic process via cystathionine"/>
    <property type="evidence" value="ECO:0007669"/>
    <property type="project" value="TreeGrafter"/>
</dbReference>
<protein>
    <recommendedName>
        <fullName evidence="4">cystathionine gamma-lyase</fullName>
        <ecNumber evidence="4">4.4.1.1</ecNumber>
    </recommendedName>
    <alternativeName>
        <fullName evidence="7">Gamma-cystathionase</fullName>
    </alternativeName>
</protein>
<keyword evidence="6" id="KW-0198">Cysteine biosynthesis</keyword>
<dbReference type="EMBL" id="ML732176">
    <property type="protein sequence ID" value="KAB8076805.1"/>
    <property type="molecule type" value="Genomic_DNA"/>
</dbReference>
<sequence length="282" mass="30443">MDGFGTRAVRSSLTTSDATTGALVEPSAIADLECANHALSFSGMAATTAAVQRLAANSHIVCMASLYGGAHRYLTQFAPACGVTVSFVKEIEAVLTNLIEDTTKLNLLKHGADIVLHSVTKYISGPSDVLMGAIAFDSHNNIHKALSFIQNAAGSVPSPFDCWLARRVLTPLHLRALAALSSHPQRHIVVKQHRDGLGDGMISFRIRARSEARWMPRDMREKGGIYYDLIRSSVGVEDAEDLKMDLLQALAVVAGGNGPGYTIDTPAIHWQDNNPIKSYRHV</sequence>
<dbReference type="Gene3D" id="3.90.1150.10">
    <property type="entry name" value="Aspartate Aminotransferase, domain 1"/>
    <property type="match status" value="1"/>
</dbReference>
<dbReference type="Proteomes" id="UP000326565">
    <property type="component" value="Unassembled WGS sequence"/>
</dbReference>
<dbReference type="GO" id="GO:0016740">
    <property type="term" value="F:transferase activity"/>
    <property type="evidence" value="ECO:0007669"/>
    <property type="project" value="UniProtKB-KW"/>
</dbReference>
<comment type="pathway">
    <text evidence="2">Amino-acid biosynthesis; L-cysteine biosynthesis; L-cysteine from L-homocysteine and L-serine: step 2/2.</text>
</comment>
<evidence type="ECO:0000313" key="10">
    <source>
        <dbReference type="Proteomes" id="UP000326565"/>
    </source>
</evidence>
<dbReference type="EC" id="4.4.1.1" evidence="4"/>
<evidence type="ECO:0000313" key="9">
    <source>
        <dbReference type="EMBL" id="KAB8076805.1"/>
    </source>
</evidence>
<dbReference type="PANTHER" id="PTHR11808:SF15">
    <property type="entry name" value="CYSTATHIONINE GAMMA-LYASE"/>
    <property type="match status" value="1"/>
</dbReference>
<accession>A0A5N5X9L8</accession>
<dbReference type="Gene3D" id="3.40.640.10">
    <property type="entry name" value="Type I PLP-dependent aspartate aminotransferase-like (Major domain)"/>
    <property type="match status" value="2"/>
</dbReference>
<evidence type="ECO:0000256" key="4">
    <source>
        <dbReference type="ARBA" id="ARBA00012085"/>
    </source>
</evidence>
<evidence type="ECO:0000256" key="8">
    <source>
        <dbReference type="RuleBase" id="RU362118"/>
    </source>
</evidence>
<dbReference type="InterPro" id="IPR000277">
    <property type="entry name" value="Cys/Met-Metab_PyrdxlP-dep_enz"/>
</dbReference>
<keyword evidence="10" id="KW-1185">Reference proteome</keyword>
<organism evidence="9 10">
    <name type="scientific">Aspergillus leporis</name>
    <dbReference type="NCBI Taxonomy" id="41062"/>
    <lineage>
        <taxon>Eukaryota</taxon>
        <taxon>Fungi</taxon>
        <taxon>Dikarya</taxon>
        <taxon>Ascomycota</taxon>
        <taxon>Pezizomycotina</taxon>
        <taxon>Eurotiomycetes</taxon>
        <taxon>Eurotiomycetidae</taxon>
        <taxon>Eurotiales</taxon>
        <taxon>Aspergillaceae</taxon>
        <taxon>Aspergillus</taxon>
        <taxon>Aspergillus subgen. Circumdati</taxon>
    </lineage>
</organism>
<keyword evidence="5 8" id="KW-0663">Pyridoxal phosphate</keyword>
<dbReference type="GO" id="GO:0004123">
    <property type="term" value="F:cystathionine gamma-lyase activity"/>
    <property type="evidence" value="ECO:0007669"/>
    <property type="project" value="TreeGrafter"/>
</dbReference>
<dbReference type="InterPro" id="IPR015422">
    <property type="entry name" value="PyrdxlP-dep_Trfase_small"/>
</dbReference>
<dbReference type="OrthoDB" id="3512640at2759"/>
<dbReference type="InterPro" id="IPR015421">
    <property type="entry name" value="PyrdxlP-dep_Trfase_major"/>
</dbReference>
<keyword evidence="6" id="KW-0028">Amino-acid biosynthesis</keyword>
<evidence type="ECO:0000256" key="5">
    <source>
        <dbReference type="ARBA" id="ARBA00022898"/>
    </source>
</evidence>
<dbReference type="AlphaFoldDB" id="A0A5N5X9L8"/>
<name>A0A5N5X9L8_9EURO</name>
<evidence type="ECO:0000256" key="1">
    <source>
        <dbReference type="ARBA" id="ARBA00001933"/>
    </source>
</evidence>
<evidence type="ECO:0000256" key="3">
    <source>
        <dbReference type="ARBA" id="ARBA00009077"/>
    </source>
</evidence>
<dbReference type="GO" id="GO:0030170">
    <property type="term" value="F:pyridoxal phosphate binding"/>
    <property type="evidence" value="ECO:0007669"/>
    <property type="project" value="InterPro"/>
</dbReference>
<evidence type="ECO:0000256" key="2">
    <source>
        <dbReference type="ARBA" id="ARBA00005038"/>
    </source>
</evidence>
<dbReference type="PANTHER" id="PTHR11808">
    <property type="entry name" value="TRANS-SULFURATION ENZYME FAMILY MEMBER"/>
    <property type="match status" value="1"/>
</dbReference>
<evidence type="ECO:0000256" key="6">
    <source>
        <dbReference type="ARBA" id="ARBA00023192"/>
    </source>
</evidence>
<keyword evidence="9" id="KW-0808">Transferase</keyword>
<gene>
    <name evidence="9" type="ORF">BDV29DRAFT_189183</name>
</gene>